<organism evidence="13 14">
    <name type="scientific">Frondihabitans australicus</name>
    <dbReference type="NCBI Taxonomy" id="386892"/>
    <lineage>
        <taxon>Bacteria</taxon>
        <taxon>Bacillati</taxon>
        <taxon>Actinomycetota</taxon>
        <taxon>Actinomycetes</taxon>
        <taxon>Micrococcales</taxon>
        <taxon>Microbacteriaceae</taxon>
        <taxon>Frondihabitans</taxon>
    </lineage>
</organism>
<proteinExistence type="inferred from homology"/>
<keyword evidence="2 12" id="KW-0378">Hydrolase</keyword>
<dbReference type="EMBL" id="RBKS01000001">
    <property type="protein sequence ID" value="RKR74515.1"/>
    <property type="molecule type" value="Genomic_DNA"/>
</dbReference>
<dbReference type="AlphaFoldDB" id="A0A495IH91"/>
<keyword evidence="14" id="KW-1185">Reference proteome</keyword>
<feature type="chain" id="PRO_5039748760" description="Glucanase" evidence="12">
    <location>
        <begin position="24"/>
        <end position="346"/>
    </location>
</feature>
<evidence type="ECO:0000313" key="14">
    <source>
        <dbReference type="Proteomes" id="UP000280008"/>
    </source>
</evidence>
<evidence type="ECO:0000256" key="7">
    <source>
        <dbReference type="ARBA" id="ARBA00023326"/>
    </source>
</evidence>
<dbReference type="InterPro" id="IPR001524">
    <property type="entry name" value="Glyco_hydro_6_CS"/>
</dbReference>
<reference evidence="13 14" key="1">
    <citation type="submission" date="2018-10" db="EMBL/GenBank/DDBJ databases">
        <title>Sequencing the genomes of 1000 actinobacteria strains.</title>
        <authorList>
            <person name="Klenk H.-P."/>
        </authorList>
    </citation>
    <scope>NUCLEOTIDE SEQUENCE [LARGE SCALE GENOMIC DNA]</scope>
    <source>
        <strain evidence="13 14">DSM 17894</strain>
    </source>
</reference>
<evidence type="ECO:0000256" key="1">
    <source>
        <dbReference type="ARBA" id="ARBA00022729"/>
    </source>
</evidence>
<evidence type="ECO:0000313" key="13">
    <source>
        <dbReference type="EMBL" id="RKR74515.1"/>
    </source>
</evidence>
<feature type="binding site" evidence="9">
    <location>
        <position position="286"/>
    </location>
    <ligand>
        <name>substrate</name>
    </ligand>
</feature>
<dbReference type="PROSITE" id="PS00656">
    <property type="entry name" value="GLYCOSYL_HYDROL_F6_2"/>
    <property type="match status" value="1"/>
</dbReference>
<protein>
    <recommendedName>
        <fullName evidence="12">Glucanase</fullName>
        <ecNumber evidence="12">3.2.1.-</ecNumber>
    </recommendedName>
</protein>
<evidence type="ECO:0000256" key="3">
    <source>
        <dbReference type="ARBA" id="ARBA00023001"/>
    </source>
</evidence>
<feature type="active site" description="Proton donor" evidence="8 11">
    <location>
        <position position="179"/>
    </location>
</feature>
<dbReference type="InterPro" id="IPR036434">
    <property type="entry name" value="Beta_cellobiohydrolase_sf"/>
</dbReference>
<evidence type="ECO:0000256" key="2">
    <source>
        <dbReference type="ARBA" id="ARBA00022801"/>
    </source>
</evidence>
<sequence length="346" mass="35615">MPRHRSTALARAAALIAVAVSVAAGLAAGGPTAGPAAQAATPVAVLTPAQIQAASTRTLYNTGLAVQPGNQASQVVSLLRTKYHATAEANEIDQIASQPVAVWLGDWYSRAQLVKVITASIASAAKTGRTPVFVTYAIPDRDCGGYSAGGLTASQYLAWNQTIATALRGHRSAVLVEPDSLAMISSCPSVADTRLPLIRSAVDQLTSDGVVTYLDAGNSNWVAPAAMAQRLEAAGVGEARGFFTNVSNFYPTSNEVSYANRVSALTGGSHYVIDTSRNGAGWKGTWCNPTGAALGANPAVASGSTKLDATLWVKTPGASDGTCNGGPAAGTWWERYALGLVKNRAR</sequence>
<feature type="binding site" evidence="9">
    <location>
        <position position="248"/>
    </location>
    <ligand>
        <name>substrate</name>
    </ligand>
</feature>
<dbReference type="EC" id="3.2.1.-" evidence="12"/>
<dbReference type="InterPro" id="IPR016288">
    <property type="entry name" value="Beta_cellobiohydrolase"/>
</dbReference>
<dbReference type="PIRSF" id="PIRSF001100">
    <property type="entry name" value="Beta_cellobiohydrolase"/>
    <property type="match status" value="1"/>
</dbReference>
<keyword evidence="4" id="KW-1015">Disulfide bond</keyword>
<evidence type="ECO:0000256" key="9">
    <source>
        <dbReference type="PIRSR" id="PIRSR001100-2"/>
    </source>
</evidence>
<dbReference type="InterPro" id="IPR006311">
    <property type="entry name" value="TAT_signal"/>
</dbReference>
<evidence type="ECO:0000256" key="8">
    <source>
        <dbReference type="PIRSR" id="PIRSR001100-1"/>
    </source>
</evidence>
<feature type="signal peptide" evidence="12">
    <location>
        <begin position="1"/>
        <end position="23"/>
    </location>
</feature>
<dbReference type="RefSeq" id="WP_121369264.1">
    <property type="nucleotide sequence ID" value="NZ_RBKS01000001.1"/>
</dbReference>
<feature type="binding site" evidence="9">
    <location>
        <position position="221"/>
    </location>
    <ligand>
        <name>substrate</name>
    </ligand>
</feature>
<name>A0A495IH91_9MICO</name>
<dbReference type="Pfam" id="PF01341">
    <property type="entry name" value="Glyco_hydro_6"/>
    <property type="match status" value="1"/>
</dbReference>
<keyword evidence="3 12" id="KW-0136">Cellulose degradation</keyword>
<dbReference type="PANTHER" id="PTHR34876:SF4">
    <property type="entry name" value="1,4-BETA-D-GLUCAN CELLOBIOHYDROLASE C-RELATED"/>
    <property type="match status" value="1"/>
</dbReference>
<evidence type="ECO:0000256" key="11">
    <source>
        <dbReference type="PROSITE-ProRule" id="PRU10057"/>
    </source>
</evidence>
<keyword evidence="7 12" id="KW-0624">Polysaccharide degradation</keyword>
<evidence type="ECO:0000256" key="4">
    <source>
        <dbReference type="ARBA" id="ARBA00023157"/>
    </source>
</evidence>
<dbReference type="PANTHER" id="PTHR34876">
    <property type="match status" value="1"/>
</dbReference>
<evidence type="ECO:0000256" key="5">
    <source>
        <dbReference type="ARBA" id="ARBA00023277"/>
    </source>
</evidence>
<dbReference type="Gene3D" id="3.20.20.40">
    <property type="entry name" value="1, 4-beta cellobiohydrolase"/>
    <property type="match status" value="1"/>
</dbReference>
<dbReference type="OrthoDB" id="309899at2"/>
<keyword evidence="1 12" id="KW-0732">Signal</keyword>
<feature type="active site" evidence="10">
    <location>
        <position position="142"/>
    </location>
</feature>
<dbReference type="GO" id="GO:0004553">
    <property type="term" value="F:hydrolase activity, hydrolyzing O-glycosyl compounds"/>
    <property type="evidence" value="ECO:0007669"/>
    <property type="project" value="InterPro"/>
</dbReference>
<gene>
    <name evidence="13" type="ORF">C8E83_1634</name>
</gene>
<feature type="binding site" evidence="9">
    <location>
        <position position="103"/>
    </location>
    <ligand>
        <name>substrate</name>
    </ligand>
</feature>
<dbReference type="PROSITE" id="PS51318">
    <property type="entry name" value="TAT"/>
    <property type="match status" value="1"/>
</dbReference>
<evidence type="ECO:0000256" key="12">
    <source>
        <dbReference type="RuleBase" id="RU361186"/>
    </source>
</evidence>
<dbReference type="Proteomes" id="UP000280008">
    <property type="component" value="Unassembled WGS sequence"/>
</dbReference>
<accession>A0A495IH91</accession>
<keyword evidence="5 12" id="KW-0119">Carbohydrate metabolism</keyword>
<dbReference type="PRINTS" id="PR00733">
    <property type="entry name" value="GLHYDRLASE6"/>
</dbReference>
<evidence type="ECO:0000256" key="10">
    <source>
        <dbReference type="PROSITE-ProRule" id="PRU10056"/>
    </source>
</evidence>
<feature type="active site" description="Proton acceptor" evidence="8">
    <location>
        <position position="320"/>
    </location>
</feature>
<dbReference type="PROSITE" id="PS00655">
    <property type="entry name" value="GLYCOSYL_HYDROL_F6_1"/>
    <property type="match status" value="1"/>
</dbReference>
<comment type="similarity">
    <text evidence="12">Belongs to the glycosyl hydrolase family 6.</text>
</comment>
<evidence type="ECO:0000256" key="6">
    <source>
        <dbReference type="ARBA" id="ARBA00023295"/>
    </source>
</evidence>
<dbReference type="SUPFAM" id="SSF51989">
    <property type="entry name" value="Glycosyl hydrolases family 6, cellulases"/>
    <property type="match status" value="1"/>
</dbReference>
<keyword evidence="6 12" id="KW-0326">Glycosidase</keyword>
<comment type="caution">
    <text evidence="13">The sequence shown here is derived from an EMBL/GenBank/DDBJ whole genome shotgun (WGS) entry which is preliminary data.</text>
</comment>
<feature type="binding site" evidence="9">
    <location>
        <position position="314"/>
    </location>
    <ligand>
        <name>substrate</name>
    </ligand>
</feature>
<dbReference type="GO" id="GO:0030245">
    <property type="term" value="P:cellulose catabolic process"/>
    <property type="evidence" value="ECO:0007669"/>
    <property type="project" value="UniProtKB-KW"/>
</dbReference>